<dbReference type="InterPro" id="IPR036770">
    <property type="entry name" value="Ankyrin_rpt-contain_sf"/>
</dbReference>
<feature type="region of interest" description="Disordered" evidence="3">
    <location>
        <begin position="107"/>
        <end position="136"/>
    </location>
</feature>
<name>A0A2P4ZM83_9HYPO</name>
<dbReference type="Gene3D" id="1.25.40.20">
    <property type="entry name" value="Ankyrin repeat-containing domain"/>
    <property type="match status" value="1"/>
</dbReference>
<dbReference type="PROSITE" id="PS51257">
    <property type="entry name" value="PROKAR_LIPOPROTEIN"/>
    <property type="match status" value="1"/>
</dbReference>
<sequence>MNRGFEAVSEDTSNLGHVALACQIHLQELLKEGESQEDATKAGEGYMYWASRQSAEFNLWCTKVGVYGEGLRAIDVRLKDIPGIFELLTQLLQSLEHDLAELRQPDKEPEHALNDHDGLGDDSQSDSSSLSFMSLSSSEKSEAEAEAKGVIENALSASEKRHAALRTHVEDTIDRLHGHALQIDRAGAKHRRERIEVYRQKEAPKWAYEAYKELANRAAKSYFPSASETFRQRIGESFARRRIRFDYLAEHQKKRAVGATVHQPQPSPVKVPSAKGTDEPAHVFNTKEDDADAFSQRVSHDQYTVYSATVNTKLDIQPQPRHQERAESVASVALRHPGFPPPPKLCGDSFQCPYCRLDFRAHEAGKERWSQHVIQDFEPYFCTLEKCKAPFDVPNSFDGLLDHLQSHLEERYHIDMPDGKHEEFDETEFERHLARHGEMSAEMESIMKKASRRKGPFLFDSCPFCGGYPDVIEKLFPDSDTLEAQKALRKHIKQHMQDIALFLPPYREDILDEDDDLKSFAVTGQSANIEDIEGLGEFPEICDQKDCDCKSRGRSITDVLTDVSITVTPEDMDTQVYIPTLTLPYDTDPDLWKELFPTSAVYDSSPVPDEYFIGDEHLRSFIASLSPQSHDISPSISKIAEALSAYNPIEDSQAFQDCMRSLAVPEIDTEISHFHPITKITGEWVFERKEYLDWVAGHHTLLWINGRPGSGKTSLLNRLLAKHRNKTNSGTSDIVLSFNFRRDGDELQKARHDLYQSLLYQVLEQAPDTLPELIRTFEQRCKQSRETGEPWHWDPDVLRLFFVIAVSRICQSDSIWLFLDALEVCSQENVVCLTEELEALIPPSSASSKKAHVCLTGHSHMHLDPNISLQIYPENENQGDMVMHIRDQISEATLRATNILPIIIKKANGVFTLAILFVEKVLELERKQVSAQVIEEELEYIGSAIELYHNLIARRRPLSWSLRTLYTIDEAITQLLIDEDAETWFKQTLGQTPLLWAMERGYEVAANMLLDKGAEM</sequence>
<feature type="region of interest" description="Disordered" evidence="3">
    <location>
        <begin position="256"/>
        <end position="277"/>
    </location>
</feature>
<dbReference type="InterPro" id="IPR056884">
    <property type="entry name" value="NPHP3-like_N"/>
</dbReference>
<keyword evidence="6" id="KW-1185">Reference proteome</keyword>
<protein>
    <recommendedName>
        <fullName evidence="4">Nephrocystin 3-like N-terminal domain-containing protein</fullName>
    </recommendedName>
</protein>
<organism evidence="5 6">
    <name type="scientific">Trichoderma gamsii</name>
    <dbReference type="NCBI Taxonomy" id="398673"/>
    <lineage>
        <taxon>Eukaryota</taxon>
        <taxon>Fungi</taxon>
        <taxon>Dikarya</taxon>
        <taxon>Ascomycota</taxon>
        <taxon>Pezizomycotina</taxon>
        <taxon>Sordariomycetes</taxon>
        <taxon>Hypocreomycetidae</taxon>
        <taxon>Hypocreales</taxon>
        <taxon>Hypocreaceae</taxon>
        <taxon>Trichoderma</taxon>
    </lineage>
</organism>
<dbReference type="SUPFAM" id="SSF52540">
    <property type="entry name" value="P-loop containing nucleoside triphosphate hydrolases"/>
    <property type="match status" value="1"/>
</dbReference>
<accession>A0A2P4ZM83</accession>
<evidence type="ECO:0000259" key="4">
    <source>
        <dbReference type="Pfam" id="PF24883"/>
    </source>
</evidence>
<dbReference type="InterPro" id="IPR027417">
    <property type="entry name" value="P-loop_NTPase"/>
</dbReference>
<evidence type="ECO:0000313" key="6">
    <source>
        <dbReference type="Proteomes" id="UP000054821"/>
    </source>
</evidence>
<dbReference type="GeneID" id="29990534"/>
<dbReference type="AlphaFoldDB" id="A0A2P4ZM83"/>
<evidence type="ECO:0000256" key="2">
    <source>
        <dbReference type="PROSITE-ProRule" id="PRU00023"/>
    </source>
</evidence>
<proteinExistence type="predicted"/>
<keyword evidence="1" id="KW-0677">Repeat</keyword>
<dbReference type="SUPFAM" id="SSF48403">
    <property type="entry name" value="Ankyrin repeat"/>
    <property type="match status" value="1"/>
</dbReference>
<dbReference type="PANTHER" id="PTHR10039:SF5">
    <property type="entry name" value="NACHT DOMAIN-CONTAINING PROTEIN"/>
    <property type="match status" value="1"/>
</dbReference>
<dbReference type="PROSITE" id="PS50297">
    <property type="entry name" value="ANK_REP_REGION"/>
    <property type="match status" value="1"/>
</dbReference>
<gene>
    <name evidence="5" type="ORF">TGAM01_v205677</name>
</gene>
<dbReference type="STRING" id="398673.A0A2P4ZM83"/>
<feature type="domain" description="Nephrocystin 3-like N-terminal" evidence="4">
    <location>
        <begin position="681"/>
        <end position="856"/>
    </location>
</feature>
<feature type="compositionally biased region" description="Basic and acidic residues" evidence="3">
    <location>
        <begin position="107"/>
        <end position="119"/>
    </location>
</feature>
<dbReference type="RefSeq" id="XP_018656344.2">
    <property type="nucleotide sequence ID" value="XM_018810451.2"/>
</dbReference>
<dbReference type="Pfam" id="PF24883">
    <property type="entry name" value="NPHP3_N"/>
    <property type="match status" value="1"/>
</dbReference>
<feature type="compositionally biased region" description="Low complexity" evidence="3">
    <location>
        <begin position="121"/>
        <end position="136"/>
    </location>
</feature>
<evidence type="ECO:0000313" key="5">
    <source>
        <dbReference type="EMBL" id="PON25383.1"/>
    </source>
</evidence>
<dbReference type="PROSITE" id="PS50088">
    <property type="entry name" value="ANK_REPEAT"/>
    <property type="match status" value="1"/>
</dbReference>
<comment type="caution">
    <text evidence="5">The sequence shown here is derived from an EMBL/GenBank/DDBJ whole genome shotgun (WGS) entry which is preliminary data.</text>
</comment>
<dbReference type="PANTHER" id="PTHR10039">
    <property type="entry name" value="AMELOGENIN"/>
    <property type="match status" value="1"/>
</dbReference>
<dbReference type="Gene3D" id="3.40.50.300">
    <property type="entry name" value="P-loop containing nucleotide triphosphate hydrolases"/>
    <property type="match status" value="1"/>
</dbReference>
<dbReference type="EMBL" id="JPDN02000018">
    <property type="protein sequence ID" value="PON25383.1"/>
    <property type="molecule type" value="Genomic_DNA"/>
</dbReference>
<dbReference type="InterPro" id="IPR002110">
    <property type="entry name" value="Ankyrin_rpt"/>
</dbReference>
<dbReference type="Proteomes" id="UP000054821">
    <property type="component" value="Unassembled WGS sequence"/>
</dbReference>
<reference evidence="5 6" key="1">
    <citation type="journal article" date="2016" name="Genome Announc.">
        <title>Draft Whole-Genome Sequence of Trichoderma gamsii T6085, a Promising Biocontrol Agent of Fusarium Head Blight on Wheat.</title>
        <authorList>
            <person name="Baroncelli R."/>
            <person name="Zapparata A."/>
            <person name="Piaggeschi G."/>
            <person name="Sarrocco S."/>
            <person name="Vannacci G."/>
        </authorList>
    </citation>
    <scope>NUCLEOTIDE SEQUENCE [LARGE SCALE GENOMIC DNA]</scope>
    <source>
        <strain evidence="5 6">T6085</strain>
    </source>
</reference>
<evidence type="ECO:0000256" key="3">
    <source>
        <dbReference type="SAM" id="MobiDB-lite"/>
    </source>
</evidence>
<evidence type="ECO:0000256" key="1">
    <source>
        <dbReference type="ARBA" id="ARBA00022737"/>
    </source>
</evidence>
<feature type="repeat" description="ANK" evidence="2">
    <location>
        <begin position="989"/>
        <end position="1016"/>
    </location>
</feature>
<keyword evidence="2" id="KW-0040">ANK repeat</keyword>